<dbReference type="InterPro" id="IPR003713">
    <property type="entry name" value="FliS"/>
</dbReference>
<evidence type="ECO:0000256" key="4">
    <source>
        <dbReference type="ARBA" id="ARBA00022795"/>
    </source>
</evidence>
<dbReference type="InterPro" id="IPR036584">
    <property type="entry name" value="FliS_sf"/>
</dbReference>
<accession>A0A7W3V1X4</accession>
<evidence type="ECO:0000313" key="8">
    <source>
        <dbReference type="Proteomes" id="UP000550609"/>
    </source>
</evidence>
<dbReference type="GO" id="GO:0044780">
    <property type="term" value="P:bacterial-type flagellum assembly"/>
    <property type="evidence" value="ECO:0007669"/>
    <property type="project" value="InterPro"/>
</dbReference>
<comment type="similarity">
    <text evidence="2 6">Belongs to the FliS family.</text>
</comment>
<protein>
    <recommendedName>
        <fullName evidence="6">Flagellar secretion chaperone FliS</fullName>
    </recommendedName>
</protein>
<dbReference type="CDD" id="cd16098">
    <property type="entry name" value="FliS"/>
    <property type="match status" value="1"/>
</dbReference>
<keyword evidence="7" id="KW-0969">Cilium</keyword>
<dbReference type="Pfam" id="PF02561">
    <property type="entry name" value="FliS"/>
    <property type="match status" value="1"/>
</dbReference>
<evidence type="ECO:0000256" key="3">
    <source>
        <dbReference type="ARBA" id="ARBA00022490"/>
    </source>
</evidence>
<dbReference type="PIRSF" id="PIRSF039090">
    <property type="entry name" value="Flis"/>
    <property type="match status" value="1"/>
</dbReference>
<dbReference type="PANTHER" id="PTHR34773:SF1">
    <property type="entry name" value="FLAGELLAR SECRETION CHAPERONE FLIS"/>
    <property type="match status" value="1"/>
</dbReference>
<sequence length="136" mass="14619">MYAASRQSAEQYRKVGATSSILEADPRKLVQLLLEGASSRLRLAMAHLERGDQAAKGKAIGRTCDIVAHLASTLDHQRGGEIADNLSALYDYILLRITQGNLDNDRQALQEALDLLGQIETAWAAMPAGNSQASSA</sequence>
<name>A0A7W3V1X4_9GAMM</name>
<evidence type="ECO:0000256" key="6">
    <source>
        <dbReference type="PIRNR" id="PIRNR039090"/>
    </source>
</evidence>
<dbReference type="RefSeq" id="WP_182622914.1">
    <property type="nucleotide sequence ID" value="NZ_JACIUV010000006.1"/>
</dbReference>
<dbReference type="AlphaFoldDB" id="A0A7W3V1X4"/>
<keyword evidence="7" id="KW-0966">Cell projection</keyword>
<dbReference type="SUPFAM" id="SSF101116">
    <property type="entry name" value="Flagellar export chaperone FliS"/>
    <property type="match status" value="1"/>
</dbReference>
<dbReference type="PANTHER" id="PTHR34773">
    <property type="entry name" value="FLAGELLAR SECRETION CHAPERONE FLIS"/>
    <property type="match status" value="1"/>
</dbReference>
<comment type="subcellular location">
    <subcellularLocation>
        <location evidence="1 6">Cytoplasm</location>
        <location evidence="1 6">Cytosol</location>
    </subcellularLocation>
</comment>
<comment type="caution">
    <text evidence="7">The sequence shown here is derived from an EMBL/GenBank/DDBJ whole genome shotgun (WGS) entry which is preliminary data.</text>
</comment>
<dbReference type="EMBL" id="JACIUV010000006">
    <property type="protein sequence ID" value="MBB1117956.1"/>
    <property type="molecule type" value="Genomic_DNA"/>
</dbReference>
<dbReference type="NCBIfam" id="TIGR00208">
    <property type="entry name" value="fliS"/>
    <property type="match status" value="1"/>
</dbReference>
<keyword evidence="7" id="KW-0282">Flagellum</keyword>
<evidence type="ECO:0000313" key="7">
    <source>
        <dbReference type="EMBL" id="MBB1117956.1"/>
    </source>
</evidence>
<keyword evidence="5" id="KW-0143">Chaperone</keyword>
<organism evidence="7 8">
    <name type="scientific">Stenotrophomonas koreensis</name>
    <dbReference type="NCBI Taxonomy" id="266128"/>
    <lineage>
        <taxon>Bacteria</taxon>
        <taxon>Pseudomonadati</taxon>
        <taxon>Pseudomonadota</taxon>
        <taxon>Gammaproteobacteria</taxon>
        <taxon>Lysobacterales</taxon>
        <taxon>Lysobacteraceae</taxon>
        <taxon>Stenotrophomonas</taxon>
    </lineage>
</organism>
<evidence type="ECO:0000256" key="2">
    <source>
        <dbReference type="ARBA" id="ARBA00008787"/>
    </source>
</evidence>
<dbReference type="GO" id="GO:0005829">
    <property type="term" value="C:cytosol"/>
    <property type="evidence" value="ECO:0007669"/>
    <property type="project" value="UniProtKB-SubCell"/>
</dbReference>
<dbReference type="Gene3D" id="1.20.120.340">
    <property type="entry name" value="Flagellar protein FliS"/>
    <property type="match status" value="1"/>
</dbReference>
<proteinExistence type="inferred from homology"/>
<evidence type="ECO:0000256" key="1">
    <source>
        <dbReference type="ARBA" id="ARBA00004514"/>
    </source>
</evidence>
<dbReference type="GO" id="GO:0071973">
    <property type="term" value="P:bacterial-type flagellum-dependent cell motility"/>
    <property type="evidence" value="ECO:0007669"/>
    <property type="project" value="TreeGrafter"/>
</dbReference>
<keyword evidence="4 6" id="KW-1005">Bacterial flagellum biogenesis</keyword>
<reference evidence="7 8" key="1">
    <citation type="submission" date="2020-08" db="EMBL/GenBank/DDBJ databases">
        <title>Stenotrophomonas sp. W1S232.</title>
        <authorList>
            <person name="Deng Y."/>
        </authorList>
    </citation>
    <scope>NUCLEOTIDE SEQUENCE [LARGE SCALE GENOMIC DNA]</scope>
    <source>
        <strain evidence="7 8">W1S232</strain>
    </source>
</reference>
<dbReference type="Proteomes" id="UP000550609">
    <property type="component" value="Unassembled WGS sequence"/>
</dbReference>
<gene>
    <name evidence="7" type="primary">fliS</name>
    <name evidence="7" type="ORF">H4O09_12925</name>
</gene>
<evidence type="ECO:0000256" key="5">
    <source>
        <dbReference type="ARBA" id="ARBA00023186"/>
    </source>
</evidence>
<keyword evidence="3 6" id="KW-0963">Cytoplasm</keyword>